<evidence type="ECO:0008006" key="4">
    <source>
        <dbReference type="Google" id="ProtNLM"/>
    </source>
</evidence>
<name>A0A9N8F0Z6_9STRA</name>
<keyword evidence="1" id="KW-1133">Transmembrane helix</keyword>
<dbReference type="EMBL" id="CAICTM010002908">
    <property type="protein sequence ID" value="CAB9530523.1"/>
    <property type="molecule type" value="Genomic_DNA"/>
</dbReference>
<dbReference type="Gene3D" id="3.40.50.300">
    <property type="entry name" value="P-loop containing nucleotide triphosphate hydrolases"/>
    <property type="match status" value="1"/>
</dbReference>
<dbReference type="InterPro" id="IPR027417">
    <property type="entry name" value="P-loop_NTPase"/>
</dbReference>
<keyword evidence="1" id="KW-0472">Membrane</keyword>
<evidence type="ECO:0000256" key="1">
    <source>
        <dbReference type="SAM" id="Phobius"/>
    </source>
</evidence>
<keyword evidence="3" id="KW-1185">Reference proteome</keyword>
<dbReference type="Proteomes" id="UP001153069">
    <property type="component" value="Unassembled WGS sequence"/>
</dbReference>
<proteinExistence type="predicted"/>
<evidence type="ECO:0000313" key="3">
    <source>
        <dbReference type="Proteomes" id="UP001153069"/>
    </source>
</evidence>
<evidence type="ECO:0000313" key="2">
    <source>
        <dbReference type="EMBL" id="CAB9530523.1"/>
    </source>
</evidence>
<sequence>MCPRKLTRRKWPNETRQVGLVRHILFLTFIVAFVASSGRLWITLHLIKVSGYLQHEGDNDPIVDPYQESPNTNTNVAVENGSLQEHPISYFRQLSLANKHDKEDILNLLQDNARIQTLTEEAYLSLPTWTEVTNLYGDKPRTVGLDQCAAYTSHLQTIAGSQKGIAVAGLFNSGTHFLHELLLTNCNIQFANGEKRYVGIHSKTPWGKHNPPHRSLLEEKDPQRQTLPVVTIRDPFRWMASMCRSPYNVNWPLNNQQHSVPTRHCPALVPTPHDDQLLKNLGEVPLVVNSTSHYFPATVTYSKESISKHNSLLHLWQDWYNSYLDLQAPRLMVRMEDLIFFPDQVVPKLCQCAGGSLIKYNKGGTVLVPSGSAKGLRGDPSSRVTGYLDAIVKYGTASKRFGGMTEDDLAYFYRHLNSNLMGEFQYPYPEK</sequence>
<dbReference type="SUPFAM" id="SSF52540">
    <property type="entry name" value="P-loop containing nucleoside triphosphate hydrolases"/>
    <property type="match status" value="1"/>
</dbReference>
<dbReference type="AlphaFoldDB" id="A0A9N8F0Z6"/>
<feature type="transmembrane region" description="Helical" evidence="1">
    <location>
        <begin position="20"/>
        <end position="42"/>
    </location>
</feature>
<keyword evidence="1" id="KW-0812">Transmembrane</keyword>
<accession>A0A9N8F0Z6</accession>
<gene>
    <name evidence="2" type="ORF">SEMRO_2910_G340110.1</name>
</gene>
<reference evidence="2" key="1">
    <citation type="submission" date="2020-06" db="EMBL/GenBank/DDBJ databases">
        <authorList>
            <consortium name="Plant Systems Biology data submission"/>
        </authorList>
    </citation>
    <scope>NUCLEOTIDE SEQUENCE</scope>
    <source>
        <strain evidence="2">D6</strain>
    </source>
</reference>
<protein>
    <recommendedName>
        <fullName evidence="4">Sulfotransferase domain-containing protein</fullName>
    </recommendedName>
</protein>
<organism evidence="2 3">
    <name type="scientific">Seminavis robusta</name>
    <dbReference type="NCBI Taxonomy" id="568900"/>
    <lineage>
        <taxon>Eukaryota</taxon>
        <taxon>Sar</taxon>
        <taxon>Stramenopiles</taxon>
        <taxon>Ochrophyta</taxon>
        <taxon>Bacillariophyta</taxon>
        <taxon>Bacillariophyceae</taxon>
        <taxon>Bacillariophycidae</taxon>
        <taxon>Naviculales</taxon>
        <taxon>Naviculaceae</taxon>
        <taxon>Seminavis</taxon>
    </lineage>
</organism>
<comment type="caution">
    <text evidence="2">The sequence shown here is derived from an EMBL/GenBank/DDBJ whole genome shotgun (WGS) entry which is preliminary data.</text>
</comment>